<dbReference type="EMBL" id="JBBPBM010000013">
    <property type="protein sequence ID" value="KAK8561300.1"/>
    <property type="molecule type" value="Genomic_DNA"/>
</dbReference>
<evidence type="ECO:0000256" key="1">
    <source>
        <dbReference type="SAM" id="Phobius"/>
    </source>
</evidence>
<dbReference type="Pfam" id="PF04749">
    <property type="entry name" value="PLAC8"/>
    <property type="match status" value="1"/>
</dbReference>
<dbReference type="Proteomes" id="UP001472677">
    <property type="component" value="Unassembled WGS sequence"/>
</dbReference>
<gene>
    <name evidence="2" type="ORF">V6N12_048374</name>
</gene>
<proteinExistence type="predicted"/>
<comment type="caution">
    <text evidence="2">The sequence shown here is derived from an EMBL/GenBank/DDBJ whole genome shotgun (WGS) entry which is preliminary data.</text>
</comment>
<dbReference type="InterPro" id="IPR006461">
    <property type="entry name" value="PLAC_motif_containing"/>
</dbReference>
<accession>A0ABR2EH48</accession>
<feature type="transmembrane region" description="Helical" evidence="1">
    <location>
        <begin position="229"/>
        <end position="248"/>
    </location>
</feature>
<dbReference type="NCBIfam" id="TIGR01571">
    <property type="entry name" value="A_thal_Cys_rich"/>
    <property type="match status" value="1"/>
</dbReference>
<keyword evidence="1" id="KW-0812">Transmembrane</keyword>
<protein>
    <submittedName>
        <fullName evidence="2">Uncharacterized protein</fullName>
    </submittedName>
</protein>
<keyword evidence="1" id="KW-1133">Transmembrane helix</keyword>
<keyword evidence="3" id="KW-1185">Reference proteome</keyword>
<name>A0ABR2EH48_9ROSI</name>
<dbReference type="PANTHER" id="PTHR15907">
    <property type="entry name" value="DUF614 FAMILY PROTEIN-RELATED"/>
    <property type="match status" value="1"/>
</dbReference>
<sequence length="268" mass="29063">MYPAVETMPENPPTPTYPAAGHPGLVPASGVPNIQPHPIHHHPYISRVPSAPIQGRWTSGLCHCFDDPVNCAITCVCPCITFGQITEIINRGSKSCVSRGFLFGMLAMVGCACFYSCFYRSKLRGQYDLPEEPCTDCLVHFCCASCALCQEYRELKNRGFDMGIGKLGGQHGQTKARSYNGSHCGSWDGKITMESYCNSLCPLPVAAAAAACSYSDSECGSRTWQTIDVLFLLVAAAGSGIVALHIRYCIGLGHTDNFLFSALRITFR</sequence>
<organism evidence="2 3">
    <name type="scientific">Hibiscus sabdariffa</name>
    <name type="common">roselle</name>
    <dbReference type="NCBI Taxonomy" id="183260"/>
    <lineage>
        <taxon>Eukaryota</taxon>
        <taxon>Viridiplantae</taxon>
        <taxon>Streptophyta</taxon>
        <taxon>Embryophyta</taxon>
        <taxon>Tracheophyta</taxon>
        <taxon>Spermatophyta</taxon>
        <taxon>Magnoliopsida</taxon>
        <taxon>eudicotyledons</taxon>
        <taxon>Gunneridae</taxon>
        <taxon>Pentapetalae</taxon>
        <taxon>rosids</taxon>
        <taxon>malvids</taxon>
        <taxon>Malvales</taxon>
        <taxon>Malvaceae</taxon>
        <taxon>Malvoideae</taxon>
        <taxon>Hibiscus</taxon>
    </lineage>
</organism>
<evidence type="ECO:0000313" key="2">
    <source>
        <dbReference type="EMBL" id="KAK8561300.1"/>
    </source>
</evidence>
<reference evidence="2 3" key="1">
    <citation type="journal article" date="2024" name="G3 (Bethesda)">
        <title>Genome assembly of Hibiscus sabdariffa L. provides insights into metabolisms of medicinal natural products.</title>
        <authorList>
            <person name="Kim T."/>
        </authorList>
    </citation>
    <scope>NUCLEOTIDE SEQUENCE [LARGE SCALE GENOMIC DNA]</scope>
    <source>
        <strain evidence="2">TK-2024</strain>
        <tissue evidence="2">Old leaves</tissue>
    </source>
</reference>
<evidence type="ECO:0000313" key="3">
    <source>
        <dbReference type="Proteomes" id="UP001472677"/>
    </source>
</evidence>
<keyword evidence="1" id="KW-0472">Membrane</keyword>
<feature type="transmembrane region" description="Helical" evidence="1">
    <location>
        <begin position="100"/>
        <end position="119"/>
    </location>
</feature>